<name>A0A978VQ63_ZIZJJ</name>
<keyword evidence="4" id="KW-0804">Transcription</keyword>
<evidence type="ECO:0000259" key="7">
    <source>
        <dbReference type="PROSITE" id="PS50811"/>
    </source>
</evidence>
<dbReference type="Gene3D" id="2.20.25.80">
    <property type="entry name" value="WRKY domain"/>
    <property type="match status" value="1"/>
</dbReference>
<comment type="subcellular location">
    <subcellularLocation>
        <location evidence="1">Nucleus</location>
    </subcellularLocation>
</comment>
<evidence type="ECO:0000256" key="3">
    <source>
        <dbReference type="ARBA" id="ARBA00023125"/>
    </source>
</evidence>
<feature type="region of interest" description="Disordered" evidence="6">
    <location>
        <begin position="175"/>
        <end position="198"/>
    </location>
</feature>
<dbReference type="GO" id="GO:0005634">
    <property type="term" value="C:nucleus"/>
    <property type="evidence" value="ECO:0007669"/>
    <property type="project" value="UniProtKB-SubCell"/>
</dbReference>
<dbReference type="Proteomes" id="UP000813462">
    <property type="component" value="Unassembled WGS sequence"/>
</dbReference>
<dbReference type="EMBL" id="JAEACU010000003">
    <property type="protein sequence ID" value="KAH7537688.1"/>
    <property type="molecule type" value="Genomic_DNA"/>
</dbReference>
<dbReference type="GO" id="GO:0043565">
    <property type="term" value="F:sequence-specific DNA binding"/>
    <property type="evidence" value="ECO:0007669"/>
    <property type="project" value="InterPro"/>
</dbReference>
<evidence type="ECO:0000313" key="8">
    <source>
        <dbReference type="EMBL" id="KAH7537688.1"/>
    </source>
</evidence>
<keyword evidence="3" id="KW-0238">DNA-binding</keyword>
<evidence type="ECO:0000256" key="1">
    <source>
        <dbReference type="ARBA" id="ARBA00004123"/>
    </source>
</evidence>
<sequence>MEENRNPPKSYHFFHPFKSPNISTRFKSNIHHQKKQKQDNISMEETVSLILEGCKLAKDLESNLENLSKQPHLLFNSCDHLVKVFDNAKKRLQCTYDRPHEQQQPQHLQMDASLQEWLQSNYTQAMDILQTQLLVERSSIDTANRMRNNAGDDHDEQLQGGGNLNVPAMDVTVFPGGSFAGPSSSSSSQRPRKRKESMDIRIERMDAPRIGNTEIPPEDGFTWRKYGQKEIMGSKFPRSYYRCTHQKLYQCPAKKQVQRLDDDPYTFEVIYRGNHTCHMSATAPSALPPQQQPVPSEITQGMSQLAMTTTSSTSASTTAFPLGRSWLSMEFGRGGGGSSSSGAGTSTSRYGKEAEDAVIDLADVMFNSGGSSSNTMDFIFPSIDKWDSESGDKKDTDNANTKKV</sequence>
<dbReference type="Pfam" id="PF03106">
    <property type="entry name" value="WRKY"/>
    <property type="match status" value="1"/>
</dbReference>
<evidence type="ECO:0000256" key="2">
    <source>
        <dbReference type="ARBA" id="ARBA00023015"/>
    </source>
</evidence>
<reference evidence="8" key="1">
    <citation type="journal article" date="2021" name="Front. Plant Sci.">
        <title>Chromosome-Scale Genome Assembly for Chinese Sour Jujube and Insights Into Its Genome Evolution and Domestication Signature.</title>
        <authorList>
            <person name="Shen L.-Y."/>
            <person name="Luo H."/>
            <person name="Wang X.-L."/>
            <person name="Wang X.-M."/>
            <person name="Qiu X.-J."/>
            <person name="Liu H."/>
            <person name="Zhou S.-S."/>
            <person name="Jia K.-H."/>
            <person name="Nie S."/>
            <person name="Bao Y.-T."/>
            <person name="Zhang R.-G."/>
            <person name="Yun Q.-Z."/>
            <person name="Chai Y.-H."/>
            <person name="Lu J.-Y."/>
            <person name="Li Y."/>
            <person name="Zhao S.-W."/>
            <person name="Mao J.-F."/>
            <person name="Jia S.-G."/>
            <person name="Mao Y.-M."/>
        </authorList>
    </citation>
    <scope>NUCLEOTIDE SEQUENCE</scope>
    <source>
        <strain evidence="8">AT0</strain>
        <tissue evidence="8">Leaf</tissue>
    </source>
</reference>
<dbReference type="SUPFAM" id="SSF118290">
    <property type="entry name" value="WRKY DNA-binding domain"/>
    <property type="match status" value="1"/>
</dbReference>
<comment type="caution">
    <text evidence="8">The sequence shown here is derived from an EMBL/GenBank/DDBJ whole genome shotgun (WGS) entry which is preliminary data.</text>
</comment>
<organism evidence="8 9">
    <name type="scientific">Ziziphus jujuba var. spinosa</name>
    <dbReference type="NCBI Taxonomy" id="714518"/>
    <lineage>
        <taxon>Eukaryota</taxon>
        <taxon>Viridiplantae</taxon>
        <taxon>Streptophyta</taxon>
        <taxon>Embryophyta</taxon>
        <taxon>Tracheophyta</taxon>
        <taxon>Spermatophyta</taxon>
        <taxon>Magnoliopsida</taxon>
        <taxon>eudicotyledons</taxon>
        <taxon>Gunneridae</taxon>
        <taxon>Pentapetalae</taxon>
        <taxon>rosids</taxon>
        <taxon>fabids</taxon>
        <taxon>Rosales</taxon>
        <taxon>Rhamnaceae</taxon>
        <taxon>Paliureae</taxon>
        <taxon>Ziziphus</taxon>
    </lineage>
</organism>
<dbReference type="OrthoDB" id="684963at2759"/>
<proteinExistence type="predicted"/>
<dbReference type="PANTHER" id="PTHR31282">
    <property type="entry name" value="WRKY TRANSCRIPTION FACTOR 21-RELATED"/>
    <property type="match status" value="1"/>
</dbReference>
<gene>
    <name evidence="8" type="ORF">FEM48_Zijuj03G0119400</name>
</gene>
<dbReference type="InterPro" id="IPR036576">
    <property type="entry name" value="WRKY_dom_sf"/>
</dbReference>
<feature type="region of interest" description="Disordered" evidence="6">
    <location>
        <begin position="383"/>
        <end position="404"/>
    </location>
</feature>
<dbReference type="SMART" id="SM00774">
    <property type="entry name" value="WRKY"/>
    <property type="match status" value="1"/>
</dbReference>
<dbReference type="AlphaFoldDB" id="A0A978VQ63"/>
<feature type="compositionally biased region" description="Basic and acidic residues" evidence="6">
    <location>
        <begin position="384"/>
        <end position="397"/>
    </location>
</feature>
<keyword evidence="5" id="KW-0539">Nucleus</keyword>
<evidence type="ECO:0000313" key="9">
    <source>
        <dbReference type="Proteomes" id="UP000813462"/>
    </source>
</evidence>
<evidence type="ECO:0000256" key="5">
    <source>
        <dbReference type="ARBA" id="ARBA00023242"/>
    </source>
</evidence>
<feature type="compositionally biased region" description="Low complexity" evidence="6">
    <location>
        <begin position="175"/>
        <end position="188"/>
    </location>
</feature>
<dbReference type="InterPro" id="IPR044810">
    <property type="entry name" value="WRKY_plant"/>
</dbReference>
<dbReference type="InterPro" id="IPR003657">
    <property type="entry name" value="WRKY_dom"/>
</dbReference>
<evidence type="ECO:0000256" key="6">
    <source>
        <dbReference type="SAM" id="MobiDB-lite"/>
    </source>
</evidence>
<feature type="domain" description="WRKY" evidence="7">
    <location>
        <begin position="218"/>
        <end position="280"/>
    </location>
</feature>
<dbReference type="PROSITE" id="PS50811">
    <property type="entry name" value="WRKY"/>
    <property type="match status" value="1"/>
</dbReference>
<keyword evidence="2" id="KW-0805">Transcription regulation</keyword>
<protein>
    <recommendedName>
        <fullName evidence="7">WRKY domain-containing protein</fullName>
    </recommendedName>
</protein>
<dbReference type="GO" id="GO:0003700">
    <property type="term" value="F:DNA-binding transcription factor activity"/>
    <property type="evidence" value="ECO:0007669"/>
    <property type="project" value="InterPro"/>
</dbReference>
<accession>A0A978VQ63</accession>
<evidence type="ECO:0000256" key="4">
    <source>
        <dbReference type="ARBA" id="ARBA00023163"/>
    </source>
</evidence>